<dbReference type="GO" id="GO:0008270">
    <property type="term" value="F:zinc ion binding"/>
    <property type="evidence" value="ECO:0007669"/>
    <property type="project" value="InterPro"/>
</dbReference>
<keyword evidence="6" id="KW-1185">Reference proteome</keyword>
<name>A0A835PVX6_VANPL</name>
<evidence type="ECO:0000256" key="3">
    <source>
        <dbReference type="ARBA" id="ARBA00022851"/>
    </source>
</evidence>
<evidence type="ECO:0000313" key="4">
    <source>
        <dbReference type="EMBL" id="KAG0457002.1"/>
    </source>
</evidence>
<dbReference type="EMBL" id="JADCNM010000012">
    <property type="protein sequence ID" value="KAG0458711.1"/>
    <property type="molecule type" value="Genomic_DNA"/>
</dbReference>
<dbReference type="PRINTS" id="PR00877">
    <property type="entry name" value="MTPLANTPEC"/>
</dbReference>
<gene>
    <name evidence="5" type="ORF">HPP92_021839</name>
    <name evidence="4" type="ORF">HPP92_022159</name>
</gene>
<evidence type="ECO:0000313" key="6">
    <source>
        <dbReference type="Proteomes" id="UP000636800"/>
    </source>
</evidence>
<evidence type="ECO:0000313" key="7">
    <source>
        <dbReference type="Proteomes" id="UP000639772"/>
    </source>
</evidence>
<comment type="similarity">
    <text evidence="1">Belongs to the metallothionein superfamily. Type 15 family.</text>
</comment>
<dbReference type="PANTHER" id="PTHR48198">
    <property type="entry name" value="EC PROTEIN HOMOLOG"/>
    <property type="match status" value="1"/>
</dbReference>
<keyword evidence="2" id="KW-0479">Metal-binding</keyword>
<dbReference type="InterPro" id="IPR000316">
    <property type="entry name" value="Metallthion_15"/>
</dbReference>
<evidence type="ECO:0000256" key="1">
    <source>
        <dbReference type="ARBA" id="ARBA00005802"/>
    </source>
</evidence>
<comment type="caution">
    <text evidence="4">The sequence shown here is derived from an EMBL/GenBank/DDBJ whole genome shotgun (WGS) entry which is preliminary data.</text>
</comment>
<keyword evidence="3" id="KW-0480">Metal-thiolate cluster</keyword>
<proteinExistence type="inferred from homology"/>
<evidence type="ECO:0000313" key="5">
    <source>
        <dbReference type="EMBL" id="KAG0458711.1"/>
    </source>
</evidence>
<reference evidence="6 7" key="1">
    <citation type="journal article" date="2020" name="Nat. Food">
        <title>A phased Vanilla planifolia genome enables genetic improvement of flavour and production.</title>
        <authorList>
            <person name="Hasing T."/>
            <person name="Tang H."/>
            <person name="Brym M."/>
            <person name="Khazi F."/>
            <person name="Huang T."/>
            <person name="Chambers A.H."/>
        </authorList>
    </citation>
    <scope>NUCLEOTIDE SEQUENCE [LARGE SCALE GENOMIC DNA]</scope>
    <source>
        <tissue evidence="4">Leaf</tissue>
    </source>
</reference>
<organism evidence="4 6">
    <name type="scientific">Vanilla planifolia</name>
    <name type="common">Vanilla</name>
    <dbReference type="NCBI Taxonomy" id="51239"/>
    <lineage>
        <taxon>Eukaryota</taxon>
        <taxon>Viridiplantae</taxon>
        <taxon>Streptophyta</taxon>
        <taxon>Embryophyta</taxon>
        <taxon>Tracheophyta</taxon>
        <taxon>Spermatophyta</taxon>
        <taxon>Magnoliopsida</taxon>
        <taxon>Liliopsida</taxon>
        <taxon>Asparagales</taxon>
        <taxon>Orchidaceae</taxon>
        <taxon>Vanilloideae</taxon>
        <taxon>Vanilleae</taxon>
        <taxon>Vanilla</taxon>
    </lineage>
</organism>
<dbReference type="PANTHER" id="PTHR48198:SF1">
    <property type="entry name" value="METALLOTHIONEIN-LIKE PROTEIN 4A-RELATED"/>
    <property type="match status" value="1"/>
</dbReference>
<dbReference type="OrthoDB" id="1929463at2759"/>
<protein>
    <submittedName>
        <fullName evidence="4">Uncharacterized protein</fullName>
    </submittedName>
</protein>
<dbReference type="AlphaFoldDB" id="A0A835PVX6"/>
<sequence>MATVRSCDETCGCSVPCPGGDQCRCRTTEEGAGGVVHSLCECGEHCSCNPCTCGMSTGGALQGTRRGSCTCSASCNCSGCGPTD</sequence>
<dbReference type="EMBL" id="JADCNL010000012">
    <property type="protein sequence ID" value="KAG0457002.1"/>
    <property type="molecule type" value="Genomic_DNA"/>
</dbReference>
<evidence type="ECO:0000256" key="2">
    <source>
        <dbReference type="ARBA" id="ARBA00022723"/>
    </source>
</evidence>
<dbReference type="Pfam" id="PF02068">
    <property type="entry name" value="Metallothio_PEC"/>
    <property type="match status" value="1"/>
</dbReference>
<accession>A0A835PVX6</accession>
<dbReference type="Proteomes" id="UP000639772">
    <property type="component" value="Chromosome 12"/>
</dbReference>
<dbReference type="Proteomes" id="UP000636800">
    <property type="component" value="Chromosome 12"/>
</dbReference>